<dbReference type="PANTHER" id="PTHR46890">
    <property type="entry name" value="NON-LTR RETROLELEMENT REVERSE TRANSCRIPTASE-LIKE PROTEIN-RELATED"/>
    <property type="match status" value="1"/>
</dbReference>
<protein>
    <recommendedName>
        <fullName evidence="3">Reverse transcriptase domain-containing protein</fullName>
    </recommendedName>
</protein>
<gene>
    <name evidence="1" type="ORF">TSUD_241220</name>
</gene>
<dbReference type="EMBL" id="DF973962">
    <property type="protein sequence ID" value="GAU43232.1"/>
    <property type="molecule type" value="Genomic_DNA"/>
</dbReference>
<evidence type="ECO:0000313" key="2">
    <source>
        <dbReference type="Proteomes" id="UP000242715"/>
    </source>
</evidence>
<organism evidence="1 2">
    <name type="scientific">Trifolium subterraneum</name>
    <name type="common">Subterranean clover</name>
    <dbReference type="NCBI Taxonomy" id="3900"/>
    <lineage>
        <taxon>Eukaryota</taxon>
        <taxon>Viridiplantae</taxon>
        <taxon>Streptophyta</taxon>
        <taxon>Embryophyta</taxon>
        <taxon>Tracheophyta</taxon>
        <taxon>Spermatophyta</taxon>
        <taxon>Magnoliopsida</taxon>
        <taxon>eudicotyledons</taxon>
        <taxon>Gunneridae</taxon>
        <taxon>Pentapetalae</taxon>
        <taxon>rosids</taxon>
        <taxon>fabids</taxon>
        <taxon>Fabales</taxon>
        <taxon>Fabaceae</taxon>
        <taxon>Papilionoideae</taxon>
        <taxon>50 kb inversion clade</taxon>
        <taxon>NPAAA clade</taxon>
        <taxon>Hologalegina</taxon>
        <taxon>IRL clade</taxon>
        <taxon>Trifolieae</taxon>
        <taxon>Trifolium</taxon>
    </lineage>
</organism>
<name>A0A2Z6P443_TRISU</name>
<dbReference type="AlphaFoldDB" id="A0A2Z6P443"/>
<dbReference type="PANTHER" id="PTHR46890:SF48">
    <property type="entry name" value="RNA-DIRECTED DNA POLYMERASE"/>
    <property type="match status" value="1"/>
</dbReference>
<accession>A0A2Z6P443</accession>
<dbReference type="OrthoDB" id="1938551at2759"/>
<proteinExistence type="predicted"/>
<keyword evidence="2" id="KW-1185">Reference proteome</keyword>
<sequence length="245" mass="28030">MEFQKSRSRWLKEGDANTGFFHACVKNRKRTNSIVALKKGREWLCRPEEIRLEVVTYFRKHFEEVSWERPTLDGVDFLQLSIDEAMGLDAPFGVQEVVEVIELSDGNKSPGPDGFNFSFFKKFWGLIELEVMGLFQEFHNSARLPSCFFSYFITLIPKVFSPQQLCEFRPISLLGSLYKLMSKVLANRFGKVMNSIISSNQSAFIKGRHLADGVVVANEVVVDWTQDIFSKKLGCGGSTSFWLDR</sequence>
<dbReference type="Proteomes" id="UP000242715">
    <property type="component" value="Unassembled WGS sequence"/>
</dbReference>
<evidence type="ECO:0008006" key="3">
    <source>
        <dbReference type="Google" id="ProtNLM"/>
    </source>
</evidence>
<reference evidence="2" key="1">
    <citation type="journal article" date="2017" name="Front. Plant Sci.">
        <title>Climate Clever Clovers: New Paradigm to Reduce the Environmental Footprint of Ruminants by Breeding Low Methanogenic Forages Utilizing Haplotype Variation.</title>
        <authorList>
            <person name="Kaur P."/>
            <person name="Appels R."/>
            <person name="Bayer P.E."/>
            <person name="Keeble-Gagnere G."/>
            <person name="Wang J."/>
            <person name="Hirakawa H."/>
            <person name="Shirasawa K."/>
            <person name="Vercoe P."/>
            <person name="Stefanova K."/>
            <person name="Durmic Z."/>
            <person name="Nichols P."/>
            <person name="Revell C."/>
            <person name="Isobe S.N."/>
            <person name="Edwards D."/>
            <person name="Erskine W."/>
        </authorList>
    </citation>
    <scope>NUCLEOTIDE SEQUENCE [LARGE SCALE GENOMIC DNA]</scope>
    <source>
        <strain evidence="2">cv. Daliak</strain>
    </source>
</reference>
<evidence type="ECO:0000313" key="1">
    <source>
        <dbReference type="EMBL" id="GAU43232.1"/>
    </source>
</evidence>
<dbReference type="InterPro" id="IPR052343">
    <property type="entry name" value="Retrotransposon-Effector_Assoc"/>
</dbReference>